<evidence type="ECO:0000313" key="2">
    <source>
        <dbReference type="EMBL" id="QJQ06078.1"/>
    </source>
</evidence>
<dbReference type="KEGG" id="upi:EJG51_009660"/>
<dbReference type="AlphaFoldDB" id="A0A6M4A556"/>
<keyword evidence="3" id="KW-1185">Reference proteome</keyword>
<proteinExistence type="predicted"/>
<reference evidence="2 3" key="1">
    <citation type="journal article" date="2019" name="Int. J. Syst. Evol. Microbiol.">
        <title>Undibacterium piscinae sp. nov., isolated from Korean shiner intestine.</title>
        <authorList>
            <person name="Lee S.Y."/>
            <person name="Kang W."/>
            <person name="Kim P.S."/>
            <person name="Kim H.S."/>
            <person name="Sung H."/>
            <person name="Shin N.R."/>
            <person name="Whon T.W."/>
            <person name="Yun J.H."/>
            <person name="Lee J.Y."/>
            <person name="Lee J.Y."/>
            <person name="Jung M.J."/>
            <person name="Jeong Y.S."/>
            <person name="Tak E.J."/>
            <person name="Han J.E."/>
            <person name="Hyun D.W."/>
            <person name="Kang M.S."/>
            <person name="Lee K.E."/>
            <person name="Lee B.H."/>
            <person name="Bae J.W."/>
        </authorList>
    </citation>
    <scope>NUCLEOTIDE SEQUENCE [LARGE SCALE GENOMIC DNA]</scope>
    <source>
        <strain evidence="2 3">S11R28</strain>
    </source>
</reference>
<keyword evidence="1" id="KW-0732">Signal</keyword>
<feature type="signal peptide" evidence="1">
    <location>
        <begin position="1"/>
        <end position="19"/>
    </location>
</feature>
<sequence>MKNPIVFLALTTAAFAVIAQTASEVPTVKITANQNSYSSMQTYEMSPEEFNKFKGAYTLTNGMVLSLFENDRTRYAQIDDSNQHEIIAVAPNAFVALDKQLKMRIDLSEDGKGRGELNYILPPLFSSEGQITNGGWMLATIHK</sequence>
<gene>
    <name evidence="2" type="ORF">EJG51_009660</name>
</gene>
<dbReference type="OrthoDB" id="8759851at2"/>
<dbReference type="Proteomes" id="UP000274350">
    <property type="component" value="Chromosome"/>
</dbReference>
<protein>
    <submittedName>
        <fullName evidence="2">Uncharacterized protein</fullName>
    </submittedName>
</protein>
<evidence type="ECO:0000256" key="1">
    <source>
        <dbReference type="SAM" id="SignalP"/>
    </source>
</evidence>
<evidence type="ECO:0000313" key="3">
    <source>
        <dbReference type="Proteomes" id="UP000274350"/>
    </source>
</evidence>
<accession>A0A6M4A556</accession>
<feature type="chain" id="PRO_5026909868" evidence="1">
    <location>
        <begin position="20"/>
        <end position="143"/>
    </location>
</feature>
<organism evidence="2 3">
    <name type="scientific">Undibacterium piscinae</name>
    <dbReference type="NCBI Taxonomy" id="2495591"/>
    <lineage>
        <taxon>Bacteria</taxon>
        <taxon>Pseudomonadati</taxon>
        <taxon>Pseudomonadota</taxon>
        <taxon>Betaproteobacteria</taxon>
        <taxon>Burkholderiales</taxon>
        <taxon>Oxalobacteraceae</taxon>
        <taxon>Undibacterium</taxon>
    </lineage>
</organism>
<name>A0A6M4A556_9BURK</name>
<dbReference type="EMBL" id="CP051152">
    <property type="protein sequence ID" value="QJQ06078.1"/>
    <property type="molecule type" value="Genomic_DNA"/>
</dbReference>